<dbReference type="AlphaFoldDB" id="A0AAV7TUG0"/>
<dbReference type="Proteomes" id="UP001066276">
    <property type="component" value="Chromosome 3_2"/>
</dbReference>
<dbReference type="EMBL" id="JANPWB010000006">
    <property type="protein sequence ID" value="KAJ1180277.1"/>
    <property type="molecule type" value="Genomic_DNA"/>
</dbReference>
<comment type="caution">
    <text evidence="2">The sequence shown here is derived from an EMBL/GenBank/DDBJ whole genome shotgun (WGS) entry which is preliminary data.</text>
</comment>
<accession>A0AAV7TUG0</accession>
<reference evidence="2" key="1">
    <citation type="journal article" date="2022" name="bioRxiv">
        <title>Sequencing and chromosome-scale assembly of the giantPleurodeles waltlgenome.</title>
        <authorList>
            <person name="Brown T."/>
            <person name="Elewa A."/>
            <person name="Iarovenko S."/>
            <person name="Subramanian E."/>
            <person name="Araus A.J."/>
            <person name="Petzold A."/>
            <person name="Susuki M."/>
            <person name="Suzuki K.-i.T."/>
            <person name="Hayashi T."/>
            <person name="Toyoda A."/>
            <person name="Oliveira C."/>
            <person name="Osipova E."/>
            <person name="Leigh N.D."/>
            <person name="Simon A."/>
            <person name="Yun M.H."/>
        </authorList>
    </citation>
    <scope>NUCLEOTIDE SEQUENCE</scope>
    <source>
        <strain evidence="2">20211129_DDA</strain>
        <tissue evidence="2">Liver</tissue>
    </source>
</reference>
<organism evidence="2 3">
    <name type="scientific">Pleurodeles waltl</name>
    <name type="common">Iberian ribbed newt</name>
    <dbReference type="NCBI Taxonomy" id="8319"/>
    <lineage>
        <taxon>Eukaryota</taxon>
        <taxon>Metazoa</taxon>
        <taxon>Chordata</taxon>
        <taxon>Craniata</taxon>
        <taxon>Vertebrata</taxon>
        <taxon>Euteleostomi</taxon>
        <taxon>Amphibia</taxon>
        <taxon>Batrachia</taxon>
        <taxon>Caudata</taxon>
        <taxon>Salamandroidea</taxon>
        <taxon>Salamandridae</taxon>
        <taxon>Pleurodelinae</taxon>
        <taxon>Pleurodeles</taxon>
    </lineage>
</organism>
<sequence>MFRRPRRLAGSAFHVTTPPPPVATGSGMHSNPYVWGSRPESASYHTCLSNPLSSYAMPALPGELRGVTLIGASIRVQPPFIFRRDVPGHGAHPGRHLLAVIGGCRVPPRQGNGLPHPPSESQASPLPAARLFNMEESASSPMQLRHRGKSLRTPSPMTPWARVLRAPRQVEGARMPKKAKVEGEPGLLNLSPSSVRAGERRGKRIRPPAKAAALATTCSRPHLGSPPAPSGQRPPDAW</sequence>
<keyword evidence="3" id="KW-1185">Reference proteome</keyword>
<gene>
    <name evidence="2" type="ORF">NDU88_005499</name>
</gene>
<evidence type="ECO:0000313" key="3">
    <source>
        <dbReference type="Proteomes" id="UP001066276"/>
    </source>
</evidence>
<protein>
    <submittedName>
        <fullName evidence="2">Uncharacterized protein</fullName>
    </submittedName>
</protein>
<feature type="region of interest" description="Disordered" evidence="1">
    <location>
        <begin position="1"/>
        <end position="25"/>
    </location>
</feature>
<feature type="region of interest" description="Disordered" evidence="1">
    <location>
        <begin position="169"/>
        <end position="238"/>
    </location>
</feature>
<evidence type="ECO:0000313" key="2">
    <source>
        <dbReference type="EMBL" id="KAJ1180277.1"/>
    </source>
</evidence>
<proteinExistence type="predicted"/>
<evidence type="ECO:0000256" key="1">
    <source>
        <dbReference type="SAM" id="MobiDB-lite"/>
    </source>
</evidence>
<name>A0AAV7TUG0_PLEWA</name>